<feature type="transmembrane region" description="Helical" evidence="1">
    <location>
        <begin position="363"/>
        <end position="383"/>
    </location>
</feature>
<reference evidence="2" key="1">
    <citation type="submission" date="2021-02" db="EMBL/GenBank/DDBJ databases">
        <authorList>
            <person name="Nowell W R."/>
        </authorList>
    </citation>
    <scope>NUCLEOTIDE SEQUENCE</scope>
    <source>
        <strain evidence="2">Ploen Becks lab</strain>
    </source>
</reference>
<dbReference type="PANTHER" id="PTHR35270:SF2">
    <property type="entry name" value="FUSELESS, ISOFORM A"/>
    <property type="match status" value="1"/>
</dbReference>
<evidence type="ECO:0000313" key="2">
    <source>
        <dbReference type="EMBL" id="CAF0709202.1"/>
    </source>
</evidence>
<gene>
    <name evidence="2" type="ORF">OXX778_LOCUS759</name>
</gene>
<evidence type="ECO:0000313" key="3">
    <source>
        <dbReference type="Proteomes" id="UP000663879"/>
    </source>
</evidence>
<feature type="transmembrane region" description="Helical" evidence="1">
    <location>
        <begin position="5"/>
        <end position="27"/>
    </location>
</feature>
<feature type="transmembrane region" description="Helical" evidence="1">
    <location>
        <begin position="93"/>
        <end position="110"/>
    </location>
</feature>
<feature type="transmembrane region" description="Helical" evidence="1">
    <location>
        <begin position="122"/>
        <end position="140"/>
    </location>
</feature>
<dbReference type="PANTHER" id="PTHR35270">
    <property type="entry name" value="FUSELESS, ISOFORM A"/>
    <property type="match status" value="1"/>
</dbReference>
<feature type="transmembrane region" description="Helical" evidence="1">
    <location>
        <begin position="47"/>
        <end position="68"/>
    </location>
</feature>
<evidence type="ECO:0000256" key="1">
    <source>
        <dbReference type="SAM" id="Phobius"/>
    </source>
</evidence>
<organism evidence="2 3">
    <name type="scientific">Brachionus calyciflorus</name>
    <dbReference type="NCBI Taxonomy" id="104777"/>
    <lineage>
        <taxon>Eukaryota</taxon>
        <taxon>Metazoa</taxon>
        <taxon>Spiralia</taxon>
        <taxon>Gnathifera</taxon>
        <taxon>Rotifera</taxon>
        <taxon>Eurotatoria</taxon>
        <taxon>Monogononta</taxon>
        <taxon>Pseudotrocha</taxon>
        <taxon>Ploima</taxon>
        <taxon>Brachionidae</taxon>
        <taxon>Brachionus</taxon>
    </lineage>
</organism>
<keyword evidence="3" id="KW-1185">Reference proteome</keyword>
<name>A0A813M3J6_9BILA</name>
<keyword evidence="1" id="KW-1133">Transmembrane helix</keyword>
<proteinExistence type="predicted"/>
<sequence length="469" mass="55902">MFRYLFMLGFDCLFSIFLVLNLVIFIWRIIWDYQDLYYKNSIKDIAIQRQCISSIISVLGSFLLMFYVKKKQVQSLLDENLHKNKKWQHKAKIKFFIILFSFANINQWRGVWNLTLLITDNSVIGIFTIGILSICGLMFMNRFCALISVPYILNKDCAQLAYQINPSSNKSNNYLKLDDYNIRMTRWLFMLNFILEYFADIFTIQSWRGLWHLMDVYVYPQNESASDEVNFTNHKNSANVSLIIGLSLYILLHMLNKPINKYSSKKEFTNEIENLNQTENLINTDERENYEKHKLTIKNRILLYIIFFAGFISTVNTWRALWMYQTAYLYPQIFHFTNIIKNHGDYDELILTSEDINNSILNLFYLTVSLSLLWLLHLTSAILSRASCEDDYFTAKNNFILKHNNFKSFIQKRFKKKDCLRSFKLKEIINYKHLFNKYYAEDKDLKLEKLIHHLNNQNEVVIKLPENNV</sequence>
<keyword evidence="1" id="KW-0812">Transmembrane</keyword>
<dbReference type="OrthoDB" id="45313at2759"/>
<feature type="transmembrane region" description="Helical" evidence="1">
    <location>
        <begin position="187"/>
        <end position="207"/>
    </location>
</feature>
<dbReference type="AlphaFoldDB" id="A0A813M3J6"/>
<protein>
    <submittedName>
        <fullName evidence="2">Uncharacterized protein</fullName>
    </submittedName>
</protein>
<feature type="transmembrane region" description="Helical" evidence="1">
    <location>
        <begin position="301"/>
        <end position="321"/>
    </location>
</feature>
<comment type="caution">
    <text evidence="2">The sequence shown here is derived from an EMBL/GenBank/DDBJ whole genome shotgun (WGS) entry which is preliminary data.</text>
</comment>
<feature type="transmembrane region" description="Helical" evidence="1">
    <location>
        <begin position="238"/>
        <end position="256"/>
    </location>
</feature>
<accession>A0A813M3J6</accession>
<keyword evidence="1" id="KW-0472">Membrane</keyword>
<dbReference type="Proteomes" id="UP000663879">
    <property type="component" value="Unassembled WGS sequence"/>
</dbReference>
<dbReference type="InterPro" id="IPR032751">
    <property type="entry name" value="Fuseless"/>
</dbReference>
<dbReference type="Pfam" id="PF15993">
    <property type="entry name" value="Fuseless"/>
    <property type="match status" value="1"/>
</dbReference>
<dbReference type="EMBL" id="CAJNOC010000041">
    <property type="protein sequence ID" value="CAF0709202.1"/>
    <property type="molecule type" value="Genomic_DNA"/>
</dbReference>